<comment type="caution">
    <text evidence="6">The sequence shown here is derived from an EMBL/GenBank/DDBJ whole genome shotgun (WGS) entry which is preliminary data.</text>
</comment>
<evidence type="ECO:0000256" key="5">
    <source>
        <dbReference type="SAM" id="Phobius"/>
    </source>
</evidence>
<sequence length="293" mass="32847">MVLESRLVEGAKYKLYHYDPSFIAASIMMVVFGLSSALHLAQLGVKKTWYFIPFVIGGQFEVIGYAARAINAKQTPNWETNPYAIQSLMLLLAPTLFAASIYMILKRIIILTDCESHSIIKTKWTTAVFVSGDLISFLLQSGGGGMLVQAKSKDAVTMGQNMITYGLYVQVAFFALFMTVTMVFHIRMLKDPSYRASILAVPWQQYIVVLYIASFLILVRSVFRIAEYVMGSGGPLMGTEMYLYLFDAALMAATMLFFNIRHPSSIIMGRRDMEREGSIPLKDVEDGGSEFRH</sequence>
<evidence type="ECO:0000256" key="1">
    <source>
        <dbReference type="ARBA" id="ARBA00004141"/>
    </source>
</evidence>
<gene>
    <name evidence="6" type="ORF">HYALB_00005738</name>
</gene>
<feature type="transmembrane region" description="Helical" evidence="5">
    <location>
        <begin position="241"/>
        <end position="260"/>
    </location>
</feature>
<reference evidence="6" key="1">
    <citation type="submission" date="2021-07" db="EMBL/GenBank/DDBJ databases">
        <authorList>
            <person name="Durling M."/>
        </authorList>
    </citation>
    <scope>NUCLEOTIDE SEQUENCE</scope>
</reference>
<name>A0A9N9LPM1_9HELO</name>
<organism evidence="6 7">
    <name type="scientific">Hymenoscyphus albidus</name>
    <dbReference type="NCBI Taxonomy" id="595503"/>
    <lineage>
        <taxon>Eukaryota</taxon>
        <taxon>Fungi</taxon>
        <taxon>Dikarya</taxon>
        <taxon>Ascomycota</taxon>
        <taxon>Pezizomycotina</taxon>
        <taxon>Leotiomycetes</taxon>
        <taxon>Helotiales</taxon>
        <taxon>Helotiaceae</taxon>
        <taxon>Hymenoscyphus</taxon>
    </lineage>
</organism>
<comment type="subcellular location">
    <subcellularLocation>
        <location evidence="1">Membrane</location>
        <topology evidence="1">Multi-pass membrane protein</topology>
    </subcellularLocation>
</comment>
<accession>A0A9N9LPM1</accession>
<keyword evidence="7" id="KW-1185">Reference proteome</keyword>
<keyword evidence="4 5" id="KW-0472">Membrane</keyword>
<dbReference type="InterPro" id="IPR007568">
    <property type="entry name" value="RTA1"/>
</dbReference>
<feature type="transmembrane region" description="Helical" evidence="5">
    <location>
        <begin position="206"/>
        <end position="226"/>
    </location>
</feature>
<evidence type="ECO:0000313" key="7">
    <source>
        <dbReference type="Proteomes" id="UP000701801"/>
    </source>
</evidence>
<dbReference type="EMBL" id="CAJVRM010000172">
    <property type="protein sequence ID" value="CAG8976331.1"/>
    <property type="molecule type" value="Genomic_DNA"/>
</dbReference>
<feature type="transmembrane region" description="Helical" evidence="5">
    <location>
        <begin position="48"/>
        <end position="71"/>
    </location>
</feature>
<evidence type="ECO:0000256" key="4">
    <source>
        <dbReference type="ARBA" id="ARBA00023136"/>
    </source>
</evidence>
<evidence type="ECO:0000256" key="3">
    <source>
        <dbReference type="ARBA" id="ARBA00022989"/>
    </source>
</evidence>
<feature type="transmembrane region" description="Helical" evidence="5">
    <location>
        <begin position="126"/>
        <end position="147"/>
    </location>
</feature>
<evidence type="ECO:0000313" key="6">
    <source>
        <dbReference type="EMBL" id="CAG8976331.1"/>
    </source>
</evidence>
<protein>
    <submittedName>
        <fullName evidence="6">Uncharacterized protein</fullName>
    </submittedName>
</protein>
<dbReference type="PANTHER" id="PTHR31465">
    <property type="entry name" value="PROTEIN RTA1-RELATED"/>
    <property type="match status" value="1"/>
</dbReference>
<proteinExistence type="predicted"/>
<dbReference type="OrthoDB" id="3358017at2759"/>
<feature type="transmembrane region" description="Helical" evidence="5">
    <location>
        <begin position="83"/>
        <end position="105"/>
    </location>
</feature>
<dbReference type="Proteomes" id="UP000701801">
    <property type="component" value="Unassembled WGS sequence"/>
</dbReference>
<dbReference type="GO" id="GO:0016020">
    <property type="term" value="C:membrane"/>
    <property type="evidence" value="ECO:0007669"/>
    <property type="project" value="UniProtKB-SubCell"/>
</dbReference>
<feature type="transmembrane region" description="Helical" evidence="5">
    <location>
        <begin position="20"/>
        <end position="41"/>
    </location>
</feature>
<keyword evidence="3 5" id="KW-1133">Transmembrane helix</keyword>
<dbReference type="PANTHER" id="PTHR31465:SF35">
    <property type="entry name" value="RTA1 DOMAIN PROTEIN-RELATED"/>
    <property type="match status" value="1"/>
</dbReference>
<feature type="transmembrane region" description="Helical" evidence="5">
    <location>
        <begin position="167"/>
        <end position="186"/>
    </location>
</feature>
<dbReference type="AlphaFoldDB" id="A0A9N9LPM1"/>
<dbReference type="Pfam" id="PF04479">
    <property type="entry name" value="RTA1"/>
    <property type="match status" value="1"/>
</dbReference>
<keyword evidence="2 5" id="KW-0812">Transmembrane</keyword>
<evidence type="ECO:0000256" key="2">
    <source>
        <dbReference type="ARBA" id="ARBA00022692"/>
    </source>
</evidence>